<sequence length="70" mass="7451">MFDVKGRSCVASVAGEDAVGDLGRTWPSSSASRGEDAVVSVVVQSLGSERVTVVVHRRHRQIAGQQRGMK</sequence>
<accession>A0A7J6ENR6</accession>
<protein>
    <submittedName>
        <fullName evidence="1">Uncharacterized protein</fullName>
    </submittedName>
</protein>
<evidence type="ECO:0000313" key="1">
    <source>
        <dbReference type="EMBL" id="KAF4359379.1"/>
    </source>
</evidence>
<evidence type="ECO:0000313" key="2">
    <source>
        <dbReference type="Proteomes" id="UP000583929"/>
    </source>
</evidence>
<name>A0A7J6ENR6_CANSA</name>
<organism evidence="1 2">
    <name type="scientific">Cannabis sativa</name>
    <name type="common">Hemp</name>
    <name type="synonym">Marijuana</name>
    <dbReference type="NCBI Taxonomy" id="3483"/>
    <lineage>
        <taxon>Eukaryota</taxon>
        <taxon>Viridiplantae</taxon>
        <taxon>Streptophyta</taxon>
        <taxon>Embryophyta</taxon>
        <taxon>Tracheophyta</taxon>
        <taxon>Spermatophyta</taxon>
        <taxon>Magnoliopsida</taxon>
        <taxon>eudicotyledons</taxon>
        <taxon>Gunneridae</taxon>
        <taxon>Pentapetalae</taxon>
        <taxon>rosids</taxon>
        <taxon>fabids</taxon>
        <taxon>Rosales</taxon>
        <taxon>Cannabaceae</taxon>
        <taxon>Cannabis</taxon>
    </lineage>
</organism>
<keyword evidence="2" id="KW-1185">Reference proteome</keyword>
<comment type="caution">
    <text evidence="1">The sequence shown here is derived from an EMBL/GenBank/DDBJ whole genome shotgun (WGS) entry which is preliminary data.</text>
</comment>
<reference evidence="1 2" key="1">
    <citation type="journal article" date="2020" name="bioRxiv">
        <title>Sequence and annotation of 42 cannabis genomes reveals extensive copy number variation in cannabinoid synthesis and pathogen resistance genes.</title>
        <authorList>
            <person name="Mckernan K.J."/>
            <person name="Helbert Y."/>
            <person name="Kane L.T."/>
            <person name="Ebling H."/>
            <person name="Zhang L."/>
            <person name="Liu B."/>
            <person name="Eaton Z."/>
            <person name="Mclaughlin S."/>
            <person name="Kingan S."/>
            <person name="Baybayan P."/>
            <person name="Concepcion G."/>
            <person name="Jordan M."/>
            <person name="Riva A."/>
            <person name="Barbazuk W."/>
            <person name="Harkins T."/>
        </authorList>
    </citation>
    <scope>NUCLEOTIDE SEQUENCE [LARGE SCALE GENOMIC DNA]</scope>
    <source>
        <strain evidence="2">cv. Jamaican Lion 4</strain>
        <tissue evidence="1">Leaf</tissue>
    </source>
</reference>
<gene>
    <name evidence="1" type="ORF">G4B88_024046</name>
</gene>
<dbReference type="EMBL" id="JAATIQ010000368">
    <property type="protein sequence ID" value="KAF4359379.1"/>
    <property type="molecule type" value="Genomic_DNA"/>
</dbReference>
<dbReference type="AlphaFoldDB" id="A0A7J6ENR6"/>
<dbReference type="Proteomes" id="UP000583929">
    <property type="component" value="Unassembled WGS sequence"/>
</dbReference>
<proteinExistence type="predicted"/>